<feature type="transmembrane region" description="Helical" evidence="10">
    <location>
        <begin position="383"/>
        <end position="404"/>
    </location>
</feature>
<feature type="transmembrane region" description="Helical" evidence="10">
    <location>
        <begin position="212"/>
        <end position="230"/>
    </location>
</feature>
<evidence type="ECO:0000256" key="6">
    <source>
        <dbReference type="ARBA" id="ARBA00022777"/>
    </source>
</evidence>
<evidence type="ECO:0000313" key="14">
    <source>
        <dbReference type="Proteomes" id="UP001595882"/>
    </source>
</evidence>
<dbReference type="Pfam" id="PF06580">
    <property type="entry name" value="His_kinase"/>
    <property type="match status" value="1"/>
</dbReference>
<feature type="domain" description="Response regulatory" evidence="12">
    <location>
        <begin position="686"/>
        <end position="802"/>
    </location>
</feature>
<comment type="catalytic activity">
    <reaction evidence="1">
        <text>ATP + protein L-histidine = ADP + protein N-phospho-L-histidine.</text>
        <dbReference type="EC" id="2.7.13.3"/>
    </reaction>
</comment>
<dbReference type="EMBL" id="JBHSDT010000004">
    <property type="protein sequence ID" value="MFC4403422.1"/>
    <property type="molecule type" value="Genomic_DNA"/>
</dbReference>
<feature type="domain" description="Histidine kinase" evidence="11">
    <location>
        <begin position="913"/>
        <end position="1012"/>
    </location>
</feature>
<dbReference type="RefSeq" id="WP_390251914.1">
    <property type="nucleotide sequence ID" value="NZ_JBHSDT010000004.1"/>
</dbReference>
<dbReference type="InterPro" id="IPR004358">
    <property type="entry name" value="Sig_transdc_His_kin-like_C"/>
</dbReference>
<keyword evidence="7 13" id="KW-0067">ATP-binding</keyword>
<keyword evidence="5" id="KW-0547">Nucleotide-binding</keyword>
<dbReference type="InterPro" id="IPR005467">
    <property type="entry name" value="His_kinase_dom"/>
</dbReference>
<evidence type="ECO:0000313" key="13">
    <source>
        <dbReference type="EMBL" id="MFC4403422.1"/>
    </source>
</evidence>
<dbReference type="InterPro" id="IPR036097">
    <property type="entry name" value="HisK_dim/P_sf"/>
</dbReference>
<dbReference type="Pfam" id="PF00072">
    <property type="entry name" value="Response_reg"/>
    <property type="match status" value="1"/>
</dbReference>
<dbReference type="PANTHER" id="PTHR43047">
    <property type="entry name" value="TWO-COMPONENT HISTIDINE PROTEIN KINASE"/>
    <property type="match status" value="1"/>
</dbReference>
<dbReference type="Pfam" id="PF02518">
    <property type="entry name" value="HATPase_c"/>
    <property type="match status" value="2"/>
</dbReference>
<feature type="domain" description="Histidine kinase" evidence="11">
    <location>
        <begin position="434"/>
        <end position="652"/>
    </location>
</feature>
<evidence type="ECO:0000259" key="12">
    <source>
        <dbReference type="PROSITE" id="PS50110"/>
    </source>
</evidence>
<proteinExistence type="predicted"/>
<dbReference type="Gene3D" id="3.40.50.2300">
    <property type="match status" value="1"/>
</dbReference>
<keyword evidence="6" id="KW-0418">Kinase</keyword>
<evidence type="ECO:0000256" key="8">
    <source>
        <dbReference type="ARBA" id="ARBA00023012"/>
    </source>
</evidence>
<accession>A0ABV8WU75</accession>
<keyword evidence="14" id="KW-1185">Reference proteome</keyword>
<reference evidence="14" key="1">
    <citation type="journal article" date="2019" name="Int. J. Syst. Evol. Microbiol.">
        <title>The Global Catalogue of Microorganisms (GCM) 10K type strain sequencing project: providing services to taxonomists for standard genome sequencing and annotation.</title>
        <authorList>
            <consortium name="The Broad Institute Genomics Platform"/>
            <consortium name="The Broad Institute Genome Sequencing Center for Infectious Disease"/>
            <person name="Wu L."/>
            <person name="Ma J."/>
        </authorList>
    </citation>
    <scope>NUCLEOTIDE SEQUENCE [LARGE SCALE GENOMIC DNA]</scope>
    <source>
        <strain evidence="14">CCUG 37865</strain>
    </source>
</reference>
<dbReference type="Gene3D" id="3.30.565.10">
    <property type="entry name" value="Histidine kinase-like ATPase, C-terminal domain"/>
    <property type="match status" value="2"/>
</dbReference>
<evidence type="ECO:0000256" key="3">
    <source>
        <dbReference type="ARBA" id="ARBA00022553"/>
    </source>
</evidence>
<dbReference type="InterPro" id="IPR011006">
    <property type="entry name" value="CheY-like_superfamily"/>
</dbReference>
<dbReference type="EC" id="2.7.13.3" evidence="2"/>
<dbReference type="InterPro" id="IPR003594">
    <property type="entry name" value="HATPase_dom"/>
</dbReference>
<evidence type="ECO:0000256" key="2">
    <source>
        <dbReference type="ARBA" id="ARBA00012438"/>
    </source>
</evidence>
<dbReference type="InterPro" id="IPR003661">
    <property type="entry name" value="HisK_dim/P_dom"/>
</dbReference>
<dbReference type="SUPFAM" id="SSF47384">
    <property type="entry name" value="Homodimeric domain of signal transducing histidine kinase"/>
    <property type="match status" value="1"/>
</dbReference>
<evidence type="ECO:0000256" key="10">
    <source>
        <dbReference type="SAM" id="Phobius"/>
    </source>
</evidence>
<dbReference type="InterPro" id="IPR001789">
    <property type="entry name" value="Sig_transdc_resp-reg_receiver"/>
</dbReference>
<dbReference type="SMART" id="SM00448">
    <property type="entry name" value="REC"/>
    <property type="match status" value="1"/>
</dbReference>
<evidence type="ECO:0000256" key="5">
    <source>
        <dbReference type="ARBA" id="ARBA00022741"/>
    </source>
</evidence>
<keyword evidence="8" id="KW-0902">Two-component regulatory system</keyword>
<keyword evidence="10" id="KW-0812">Transmembrane</keyword>
<dbReference type="SUPFAM" id="SSF52172">
    <property type="entry name" value="CheY-like"/>
    <property type="match status" value="1"/>
</dbReference>
<dbReference type="PROSITE" id="PS50109">
    <property type="entry name" value="HIS_KIN"/>
    <property type="match status" value="2"/>
</dbReference>
<organism evidence="13 14">
    <name type="scientific">Gracilibacillus xinjiangensis</name>
    <dbReference type="NCBI Taxonomy" id="1193282"/>
    <lineage>
        <taxon>Bacteria</taxon>
        <taxon>Bacillati</taxon>
        <taxon>Bacillota</taxon>
        <taxon>Bacilli</taxon>
        <taxon>Bacillales</taxon>
        <taxon>Bacillaceae</taxon>
        <taxon>Gracilibacillus</taxon>
    </lineage>
</organism>
<dbReference type="PANTHER" id="PTHR43047:SF72">
    <property type="entry name" value="OSMOSENSING HISTIDINE PROTEIN KINASE SLN1"/>
    <property type="match status" value="1"/>
</dbReference>
<keyword evidence="10" id="KW-1133">Transmembrane helix</keyword>
<keyword evidence="4" id="KW-0808">Transferase</keyword>
<feature type="modified residue" description="4-aspartylphosphate" evidence="9">
    <location>
        <position position="735"/>
    </location>
</feature>
<name>A0ABV8WU75_9BACI</name>
<sequence length="1012" mass="115489">MQQRTILKHTCVLLLFVICLLSIRLIWLNIQSINSLDQSNEGEIYISEENFDTNKGIALKGSWRYYPYLVNPSDIQEKNNDTHLFRKFPEHWLETGDDSEYNFATYQLSIKMDQESLNDLYSIYIPRIPIAASVFINGELMSKTGNPTESPDKFYAKTVPTVIQFYADRPVIELTVQVSNDNHMIKVKTQPLIFGKSDVIANYLDTAKLSKVVVLILFLLLATLSIIIYFIRYRQKVLLYFFFLLVSASLMILLDEDTVLFLDLTLNYGDTLKVRNVNYTVIAIFILLFIKTLLPKYALSKIVYLHIAIYLIFIAFVIIAPSQTVLQYLKLLGYVLLSTMIIINIQFFRAIRGGTTDIIYLLLAAVAILHNEIWAILKHNTEVFFDFYPVDFTIAIIAFLIFWIKRFLRYVQETERLTIELQKTIKNKDDFLANTSHELRNPLHSMINIVEYVLQNNKNKLIPEDRKAIDLSINIGKRMSLLINDLLDLSQLKEKRVRLDKKNVHLSSVINMVTDMIQHLTEGKNVEIINNVQTKPLIVFGDENRIQQILLNILHNAVKYTNEGTITINAEQIDGYVKVLIADQGVGIESESLNRIFKPYEQATENKNYVSGGIGLGLTITQELVRLHGGEIGISSVVGKGTIISFTLPHGNISEMAYDTAIPVNGAKQITSSTESINKPTDSAARILIVDDEKVNFEVISKILINENYQLVYANNGNEALQLIGREHFQLIVSDVMMPGMSGYRLTEIIRSKYDISELPILLLTARARKEDLEVGFKAGANDYLIKPVDPFELRARVKVLIALNYAVRDQLKMEAAWLRAQINPHFLFNTINSILALNDIDSNKMEELLDHFIYYLQTSFDFQNANDLVSFDEELSLVKSYLSIEKVRFEDKLNIEWKIDENVPIMVPPLSIQTIIENAVHHAVIKNPDEGLIVVETKKEADHVKIIIKDNGNGIPTEVLDMLKEQKHNPDYGIGLLNTDKRLRQFFGYGLDIDTALNKGTAISFRVPISQ</sequence>
<dbReference type="InterPro" id="IPR036890">
    <property type="entry name" value="HATPase_C_sf"/>
</dbReference>
<evidence type="ECO:0000256" key="1">
    <source>
        <dbReference type="ARBA" id="ARBA00000085"/>
    </source>
</evidence>
<dbReference type="CDD" id="cd17574">
    <property type="entry name" value="REC_OmpR"/>
    <property type="match status" value="1"/>
</dbReference>
<keyword evidence="3 9" id="KW-0597">Phosphoprotein</keyword>
<dbReference type="PRINTS" id="PR00344">
    <property type="entry name" value="BCTRLSENSOR"/>
</dbReference>
<dbReference type="SMART" id="SM00388">
    <property type="entry name" value="HisKA"/>
    <property type="match status" value="1"/>
</dbReference>
<feature type="transmembrane region" description="Helical" evidence="10">
    <location>
        <begin position="331"/>
        <end position="351"/>
    </location>
</feature>
<feature type="transmembrane region" description="Helical" evidence="10">
    <location>
        <begin position="12"/>
        <end position="30"/>
    </location>
</feature>
<keyword evidence="10" id="KW-0472">Membrane</keyword>
<dbReference type="Gene3D" id="1.10.287.130">
    <property type="match status" value="1"/>
</dbReference>
<dbReference type="CDD" id="cd00082">
    <property type="entry name" value="HisKA"/>
    <property type="match status" value="1"/>
</dbReference>
<gene>
    <name evidence="13" type="ORF">ACFOY7_10050</name>
</gene>
<comment type="caution">
    <text evidence="13">The sequence shown here is derived from an EMBL/GenBank/DDBJ whole genome shotgun (WGS) entry which is preliminary data.</text>
</comment>
<feature type="transmembrane region" description="Helical" evidence="10">
    <location>
        <begin position="237"/>
        <end position="254"/>
    </location>
</feature>
<evidence type="ECO:0000256" key="9">
    <source>
        <dbReference type="PROSITE-ProRule" id="PRU00169"/>
    </source>
</evidence>
<dbReference type="SUPFAM" id="SSF55874">
    <property type="entry name" value="ATPase domain of HSP90 chaperone/DNA topoisomerase II/histidine kinase"/>
    <property type="match status" value="2"/>
</dbReference>
<dbReference type="PROSITE" id="PS50110">
    <property type="entry name" value="RESPONSE_REGULATORY"/>
    <property type="match status" value="1"/>
</dbReference>
<feature type="transmembrane region" description="Helical" evidence="10">
    <location>
        <begin position="274"/>
        <end position="290"/>
    </location>
</feature>
<evidence type="ECO:0000256" key="7">
    <source>
        <dbReference type="ARBA" id="ARBA00022840"/>
    </source>
</evidence>
<dbReference type="Proteomes" id="UP001595882">
    <property type="component" value="Unassembled WGS sequence"/>
</dbReference>
<evidence type="ECO:0000256" key="4">
    <source>
        <dbReference type="ARBA" id="ARBA00022679"/>
    </source>
</evidence>
<feature type="transmembrane region" description="Helical" evidence="10">
    <location>
        <begin position="358"/>
        <end position="377"/>
    </location>
</feature>
<feature type="transmembrane region" description="Helical" evidence="10">
    <location>
        <begin position="302"/>
        <end position="319"/>
    </location>
</feature>
<protein>
    <recommendedName>
        <fullName evidence="2">histidine kinase</fullName>
        <ecNumber evidence="2">2.7.13.3</ecNumber>
    </recommendedName>
</protein>
<dbReference type="GO" id="GO:0005524">
    <property type="term" value="F:ATP binding"/>
    <property type="evidence" value="ECO:0007669"/>
    <property type="project" value="UniProtKB-KW"/>
</dbReference>
<dbReference type="SMART" id="SM00387">
    <property type="entry name" value="HATPase_c"/>
    <property type="match status" value="2"/>
</dbReference>
<evidence type="ECO:0000259" key="11">
    <source>
        <dbReference type="PROSITE" id="PS50109"/>
    </source>
</evidence>
<dbReference type="InterPro" id="IPR010559">
    <property type="entry name" value="Sig_transdc_His_kin_internal"/>
</dbReference>
<dbReference type="Pfam" id="PF00512">
    <property type="entry name" value="HisKA"/>
    <property type="match status" value="1"/>
</dbReference>